<dbReference type="EMBL" id="AP025739">
    <property type="protein sequence ID" value="BDI29853.1"/>
    <property type="molecule type" value="Genomic_DNA"/>
</dbReference>
<accession>A0A402D5A0</accession>
<proteinExistence type="inferred from homology"/>
<name>A0A402D5A0_9BACT</name>
<keyword evidence="5" id="KW-0472">Membrane</keyword>
<organism evidence="6 7">
    <name type="scientific">Capsulimonas corticalis</name>
    <dbReference type="NCBI Taxonomy" id="2219043"/>
    <lineage>
        <taxon>Bacteria</taxon>
        <taxon>Bacillati</taxon>
        <taxon>Armatimonadota</taxon>
        <taxon>Armatimonadia</taxon>
        <taxon>Capsulimonadales</taxon>
        <taxon>Capsulimonadaceae</taxon>
        <taxon>Capsulimonas</taxon>
    </lineage>
</organism>
<evidence type="ECO:0000313" key="6">
    <source>
        <dbReference type="EMBL" id="BDI29853.1"/>
    </source>
</evidence>
<dbReference type="PANTHER" id="PTHR32322:SF2">
    <property type="entry name" value="EAMA DOMAIN-CONTAINING PROTEIN"/>
    <property type="match status" value="1"/>
</dbReference>
<dbReference type="SUPFAM" id="SSF103481">
    <property type="entry name" value="Multidrug resistance efflux transporter EmrE"/>
    <property type="match status" value="2"/>
</dbReference>
<keyword evidence="7" id="KW-1185">Reference proteome</keyword>
<protein>
    <submittedName>
        <fullName evidence="6">Drug/metabolite exporter YedA</fullName>
    </submittedName>
</protein>
<evidence type="ECO:0000313" key="7">
    <source>
        <dbReference type="Proteomes" id="UP000287394"/>
    </source>
</evidence>
<comment type="similarity">
    <text evidence="2">Belongs to the EamA transporter family.</text>
</comment>
<keyword evidence="4" id="KW-1133">Transmembrane helix</keyword>
<dbReference type="KEGG" id="ccot:CCAX7_19040"/>
<dbReference type="InterPro" id="IPR037185">
    <property type="entry name" value="EmrE-like"/>
</dbReference>
<keyword evidence="3" id="KW-0812">Transmembrane</keyword>
<evidence type="ECO:0000256" key="3">
    <source>
        <dbReference type="ARBA" id="ARBA00022692"/>
    </source>
</evidence>
<dbReference type="RefSeq" id="WP_165864623.1">
    <property type="nucleotide sequence ID" value="NZ_AP025739.1"/>
</dbReference>
<dbReference type="Gene3D" id="1.10.3730.20">
    <property type="match status" value="1"/>
</dbReference>
<dbReference type="Proteomes" id="UP000287394">
    <property type="component" value="Chromosome"/>
</dbReference>
<gene>
    <name evidence="6" type="primary">yedA</name>
    <name evidence="6" type="ORF">CCAX7_19040</name>
</gene>
<dbReference type="AlphaFoldDB" id="A0A402D5A0"/>
<evidence type="ECO:0000256" key="2">
    <source>
        <dbReference type="ARBA" id="ARBA00007362"/>
    </source>
</evidence>
<dbReference type="PANTHER" id="PTHR32322">
    <property type="entry name" value="INNER MEMBRANE TRANSPORTER"/>
    <property type="match status" value="1"/>
</dbReference>
<evidence type="ECO:0000256" key="5">
    <source>
        <dbReference type="ARBA" id="ARBA00023136"/>
    </source>
</evidence>
<reference evidence="6 7" key="1">
    <citation type="journal article" date="2019" name="Int. J. Syst. Evol. Microbiol.">
        <title>Capsulimonas corticalis gen. nov., sp. nov., an aerobic capsulated bacterium, of a novel bacterial order, Capsulimonadales ord. nov., of the class Armatimonadia of the phylum Armatimonadetes.</title>
        <authorList>
            <person name="Li J."/>
            <person name="Kudo C."/>
            <person name="Tonouchi A."/>
        </authorList>
    </citation>
    <scope>NUCLEOTIDE SEQUENCE [LARGE SCALE GENOMIC DNA]</scope>
    <source>
        <strain evidence="6 7">AX-7</strain>
    </source>
</reference>
<dbReference type="InterPro" id="IPR000620">
    <property type="entry name" value="EamA_dom"/>
</dbReference>
<dbReference type="GO" id="GO:0016020">
    <property type="term" value="C:membrane"/>
    <property type="evidence" value="ECO:0007669"/>
    <property type="project" value="UniProtKB-SubCell"/>
</dbReference>
<sequence length="312" mass="32847">MTPEAHPPDTQASRLRIIVALLVTWLAFGSTYFAIKIALREVPPLMIASVNLVGAGAALLAWRRTQVREKLSWGEWRSALLLGALMFFLGRAMVVWGSQFVSSSAAALLSASAPLWVALLGTVFFRERLSPRAILGLFAGFGGMALLVAPSGGEIRLSLTGVVSLTVSALAWATGALLSKRREPSVQPITATAMQMLAGGALVVLASGATGEWGRIHPAHLTFGPVAAVIYITIAVALIGFTTFGWLLRATSAALANTFSFVSPVVAVLLGWAFLHEPLTPRTILASAVILLGVVLMVTAPKPADPASTQMR</sequence>
<evidence type="ECO:0000256" key="4">
    <source>
        <dbReference type="ARBA" id="ARBA00022989"/>
    </source>
</evidence>
<dbReference type="InterPro" id="IPR050638">
    <property type="entry name" value="AA-Vitamin_Transporters"/>
</dbReference>
<comment type="subcellular location">
    <subcellularLocation>
        <location evidence="1">Membrane</location>
        <topology evidence="1">Multi-pass membrane protein</topology>
    </subcellularLocation>
</comment>
<dbReference type="Pfam" id="PF00892">
    <property type="entry name" value="EamA"/>
    <property type="match status" value="2"/>
</dbReference>
<evidence type="ECO:0000256" key="1">
    <source>
        <dbReference type="ARBA" id="ARBA00004141"/>
    </source>
</evidence>